<sequence length="49" mass="5658">MPSAPRQIVWRGIRKDQSQDYPSDTEMVWWAFSSCTTSLSVRESGLYFG</sequence>
<comment type="caution">
    <text evidence="1">The sequence shown here is derived from an EMBL/GenBank/DDBJ whole genome shotgun (WGS) entry which is preliminary data.</text>
</comment>
<evidence type="ECO:0000313" key="2">
    <source>
        <dbReference type="Proteomes" id="UP000663856"/>
    </source>
</evidence>
<organism evidence="1 2">
    <name type="scientific">Rotaria magnacalcarata</name>
    <dbReference type="NCBI Taxonomy" id="392030"/>
    <lineage>
        <taxon>Eukaryota</taxon>
        <taxon>Metazoa</taxon>
        <taxon>Spiralia</taxon>
        <taxon>Gnathifera</taxon>
        <taxon>Rotifera</taxon>
        <taxon>Eurotatoria</taxon>
        <taxon>Bdelloidea</taxon>
        <taxon>Philodinida</taxon>
        <taxon>Philodinidae</taxon>
        <taxon>Rotaria</taxon>
    </lineage>
</organism>
<name>A0A816MC66_9BILA</name>
<dbReference type="EMBL" id="CAJNRF010000690">
    <property type="protein sequence ID" value="CAF1974565.1"/>
    <property type="molecule type" value="Genomic_DNA"/>
</dbReference>
<dbReference type="Proteomes" id="UP000663856">
    <property type="component" value="Unassembled WGS sequence"/>
</dbReference>
<dbReference type="AlphaFoldDB" id="A0A816MC66"/>
<reference evidence="1" key="1">
    <citation type="submission" date="2021-02" db="EMBL/GenBank/DDBJ databases">
        <authorList>
            <person name="Nowell W R."/>
        </authorList>
    </citation>
    <scope>NUCLEOTIDE SEQUENCE</scope>
</reference>
<gene>
    <name evidence="1" type="ORF">WKI299_LOCUS3470</name>
</gene>
<evidence type="ECO:0000313" key="1">
    <source>
        <dbReference type="EMBL" id="CAF1974565.1"/>
    </source>
</evidence>
<accession>A0A816MC66</accession>
<proteinExistence type="predicted"/>
<feature type="non-terminal residue" evidence="1">
    <location>
        <position position="49"/>
    </location>
</feature>
<protein>
    <submittedName>
        <fullName evidence="1">Uncharacterized protein</fullName>
    </submittedName>
</protein>